<dbReference type="Proteomes" id="UP000535908">
    <property type="component" value="Unassembled WGS sequence"/>
</dbReference>
<name>A0A7X0Y533_9LIST</name>
<dbReference type="EMBL" id="JAARWN010000014">
    <property type="protein sequence ID" value="MBC1937182.1"/>
    <property type="molecule type" value="Genomic_DNA"/>
</dbReference>
<comment type="caution">
    <text evidence="1">The sequence shown here is derived from an EMBL/GenBank/DDBJ whole genome shotgun (WGS) entry which is preliminary data.</text>
</comment>
<evidence type="ECO:0000313" key="1">
    <source>
        <dbReference type="EMBL" id="MBC1937182.1"/>
    </source>
</evidence>
<keyword evidence="1" id="KW-0946">Virion</keyword>
<protein>
    <submittedName>
        <fullName evidence="1">Coat protein</fullName>
    </submittedName>
</protein>
<gene>
    <name evidence="1" type="ORF">HCA69_12445</name>
</gene>
<reference evidence="1 2" key="1">
    <citation type="submission" date="2020-03" db="EMBL/GenBank/DDBJ databases">
        <title>Soil Listeria distribution.</title>
        <authorList>
            <person name="Liao J."/>
            <person name="Wiedmann M."/>
        </authorList>
    </citation>
    <scope>NUCLEOTIDE SEQUENCE [LARGE SCALE GENOMIC DNA]</scope>
    <source>
        <strain evidence="1 2">FSL L7-0741</strain>
    </source>
</reference>
<dbReference type="RefSeq" id="WP_185526753.1">
    <property type="nucleotide sequence ID" value="NZ_JAARWN010000014.1"/>
</dbReference>
<accession>A0A7X0Y533</accession>
<keyword evidence="1" id="KW-0167">Capsid protein</keyword>
<evidence type="ECO:0000313" key="2">
    <source>
        <dbReference type="Proteomes" id="UP000535908"/>
    </source>
</evidence>
<dbReference type="AlphaFoldDB" id="A0A7X0Y533"/>
<sequence length="332" mass="35746">MAITTLADMKFIPDKFNKYVLQRTTEKSALVRSGIITTSPEYSELINGSGGQFITMPFFQPLAGEDDVFTEDDIETGNIQSGKGTAPVLMRVKGWAETDLSKALSGEDPLGATAEQISDWWVGREQQILLSILKGILDPSTGTLKAHVNDISTGIGSAANISVGATLDTKQTMGDAAQSLGLIAMHSAVYTYLQKMQQIEFVTDAETNITIARYLNYDILVDDGILPVNGAYTTYLLGSGAFGRADGTPKGFVPSEIERSAKGSKTSLYNRRAMILQPQGISWEKLGGYSNPKHTTPANIDLATSSNWKAIVDHKNIPITAIKHKIDVPAGA</sequence>
<organism evidence="1 2">
    <name type="scientific">Listeria grandensis</name>
    <dbReference type="NCBI Taxonomy" id="1494963"/>
    <lineage>
        <taxon>Bacteria</taxon>
        <taxon>Bacillati</taxon>
        <taxon>Bacillota</taxon>
        <taxon>Bacilli</taxon>
        <taxon>Bacillales</taxon>
        <taxon>Listeriaceae</taxon>
        <taxon>Listeria</taxon>
    </lineage>
</organism>
<proteinExistence type="predicted"/>